<proteinExistence type="predicted"/>
<name>A0A1M2VKU3_TRAPU</name>
<dbReference type="Proteomes" id="UP000184267">
    <property type="component" value="Unassembled WGS sequence"/>
</dbReference>
<feature type="compositionally biased region" description="Basic residues" evidence="1">
    <location>
        <begin position="140"/>
        <end position="149"/>
    </location>
</feature>
<dbReference type="EMBL" id="MNAD01001075">
    <property type="protein sequence ID" value="OJT08190.1"/>
    <property type="molecule type" value="Genomic_DNA"/>
</dbReference>
<dbReference type="STRING" id="154538.A0A1M2VKU3"/>
<feature type="region of interest" description="Disordered" evidence="1">
    <location>
        <begin position="1517"/>
        <end position="1539"/>
    </location>
</feature>
<comment type="caution">
    <text evidence="2">The sequence shown here is derived from an EMBL/GenBank/DDBJ whole genome shotgun (WGS) entry which is preliminary data.</text>
</comment>
<sequence>MGTGMLYGTVPDGVSPYAEEHHRIGSWDTLIMGTVLTESLTAFPHWNPVHGQNRLRPPVMRAVQRQLTGVSSDANEKGVLPETAFATVEVPQPVADIVPIKKASPKDKGAAALTQMRPTKRARKLSDGSSGDESDCTHDTKKRTRGKRMKPMERKAVLKEDQWTEEVEAHRLLCRGCQSWIALRSDREYDIRNWDKHRQLCPRICGQESRRFAVKTKAPAHATAGKNMFSYFQTVGSPRPKGVQEAGEGSNVPDNPTKQIIKYHTRTTSVTPAITTHFNVAPPPACDNMVAHKAAKIPEPSKLHYTCQHLQGPEYEEYIIRTQTRVLGGISSDFRAKTARSLFPYKPFPPIRKCRRRWRLDSDKDSDTDRPHTPVPETDAELAADDAQAASSDDESAESSDELVGEGGAEILDGKPGSAESNLEIEEKAWTRQEQQTFDRTLKANARWEVDYAGRFIKARRCTGTTTNTTEVCEKCTQLAEDDKAFLKAVYRANKEAALPEDEQRVRHVAREKYLPHSVRALEARDLQAKMKDPLVFRVWKLLEHNQLMETFIQLYELARDGKLADHDTFVNICKVMAEQVHRRTDPNSKLKHGMRYPRDYMNFMVLMRSYGQKSAQQYSILSGAIGGPCPRALRYFVKKSPDCLSDPDLVFENVARVKRLIDMLKYSGPVALAGDCTKVRKCLTFSNDYGSHVLGAALPLEECAVKDTNDIENFVSRVSESNDFASQVRAILVKIPLPQIPPLVIALLPTKGNDDITGIHRHHMRFLAMAKQLNMPVISMAADGASTELGAQDLMDHEKTELAPLAFDYPSYGVHLRAPVFATTGPLISVQDPPHACKTCRNQPQHGTHTASLGKGYVVNRSFVQLYETGISGLQLRDVQDVDKQDDGAARRMFHHMALSATTLEKLDGSRDIRPEFLGLFVYLFIFGELFDAWLNRRMSAQDRVLAALRARFFLHIWQNHVRQMAKRFPALYRMDRSFISSPSFHIFNRLCDSLILLVIAYSRHYPTQPFCPWLMGTEFVEHFFGLARSLLPDFTYAELLKLVKHVMLRQHILLTGTFQAKKERNSRSGYILDYDPTPLTPDELAQSRVHMPDHLLNQLVVLAFEEASQVCKQLLCMSPPSVPFSDSLSTLQALPPPRRRKNADDVFSEDVGDDDDFSDILFEEDDLENHDDTNSDQIGMDNEDNSESSVRADAAHYAARYAALSEDYEATLDQLPDNDEPIVFPAPALTPLSNPPHAPSPDHAVRSKPTPLVSEIFDGNRRVSVAHMVNLRVKHQSGTSTRSERVVAIDQKFALGRLLNPEKNFMSIRQGAHHLRVYQALTVGGRQEKSIRELRWQEVVKHAQSLVPEKDLPNMSSKNVNAMYTMRPGSFVIMRSSTVSSLLYIGEILDLYKYTGGRHGSIDSAASLSGLSYLSLRVYLPLSVGGGTAGAGNNKGGETDDDDDSLTSDDEDTVITYFSRCWGSCELFTHGFAHELLYHLGPGVMQGAPQSSTLKPWAAARWSVLRKMKFVDPKAKVRADGGGKKSAQAKGKAAPKK</sequence>
<evidence type="ECO:0000313" key="3">
    <source>
        <dbReference type="Proteomes" id="UP000184267"/>
    </source>
</evidence>
<feature type="compositionally biased region" description="Basic and acidic residues" evidence="1">
    <location>
        <begin position="359"/>
        <end position="372"/>
    </location>
</feature>
<feature type="region of interest" description="Disordered" evidence="1">
    <location>
        <begin position="1128"/>
        <end position="1192"/>
    </location>
</feature>
<evidence type="ECO:0000256" key="1">
    <source>
        <dbReference type="SAM" id="MobiDB-lite"/>
    </source>
</evidence>
<dbReference type="OrthoDB" id="2436145at2759"/>
<feature type="region of interest" description="Disordered" evidence="1">
    <location>
        <begin position="356"/>
        <end position="421"/>
    </location>
</feature>
<protein>
    <submittedName>
        <fullName evidence="2">Uncharacterized protein</fullName>
    </submittedName>
</protein>
<accession>A0A1M2VKU3</accession>
<dbReference type="OMA" id="WARWEVD"/>
<evidence type="ECO:0000313" key="2">
    <source>
        <dbReference type="EMBL" id="OJT08190.1"/>
    </source>
</evidence>
<reference evidence="2 3" key="1">
    <citation type="submission" date="2016-10" db="EMBL/GenBank/DDBJ databases">
        <title>Genome sequence of the basidiomycete white-rot fungus Trametes pubescens.</title>
        <authorList>
            <person name="Makela M.R."/>
            <person name="Granchi Z."/>
            <person name="Peng M."/>
            <person name="De Vries R.P."/>
            <person name="Grigoriev I."/>
            <person name="Riley R."/>
            <person name="Hilden K."/>
        </authorList>
    </citation>
    <scope>NUCLEOTIDE SEQUENCE [LARGE SCALE GENOMIC DNA]</scope>
    <source>
        <strain evidence="2 3">FBCC735</strain>
    </source>
</reference>
<feature type="compositionally biased region" description="Low complexity" evidence="1">
    <location>
        <begin position="1527"/>
        <end position="1539"/>
    </location>
</feature>
<gene>
    <name evidence="2" type="ORF">TRAPUB_923</name>
</gene>
<feature type="compositionally biased region" description="Acidic residues" evidence="1">
    <location>
        <begin position="392"/>
        <end position="404"/>
    </location>
</feature>
<keyword evidence="3" id="KW-1185">Reference proteome</keyword>
<feature type="compositionally biased region" description="Acidic residues" evidence="1">
    <location>
        <begin position="1148"/>
        <end position="1171"/>
    </location>
</feature>
<feature type="region of interest" description="Disordered" evidence="1">
    <location>
        <begin position="104"/>
        <end position="155"/>
    </location>
</feature>
<organism evidence="2 3">
    <name type="scientific">Trametes pubescens</name>
    <name type="common">White-rot fungus</name>
    <dbReference type="NCBI Taxonomy" id="154538"/>
    <lineage>
        <taxon>Eukaryota</taxon>
        <taxon>Fungi</taxon>
        <taxon>Dikarya</taxon>
        <taxon>Basidiomycota</taxon>
        <taxon>Agaricomycotina</taxon>
        <taxon>Agaricomycetes</taxon>
        <taxon>Polyporales</taxon>
        <taxon>Polyporaceae</taxon>
        <taxon>Trametes</taxon>
    </lineage>
</organism>